<dbReference type="EMBL" id="UINC01051504">
    <property type="protein sequence ID" value="SVB65746.1"/>
    <property type="molecule type" value="Genomic_DNA"/>
</dbReference>
<name>A0A382FRM1_9ZZZZ</name>
<reference evidence="2" key="1">
    <citation type="submission" date="2018-05" db="EMBL/GenBank/DDBJ databases">
        <authorList>
            <person name="Lanie J.A."/>
            <person name="Ng W.-L."/>
            <person name="Kazmierczak K.M."/>
            <person name="Andrzejewski T.M."/>
            <person name="Davidsen T.M."/>
            <person name="Wayne K.J."/>
            <person name="Tettelin H."/>
            <person name="Glass J.I."/>
            <person name="Rusch D."/>
            <person name="Podicherti R."/>
            <person name="Tsui H.-C.T."/>
            <person name="Winkler M.E."/>
        </authorList>
    </citation>
    <scope>NUCLEOTIDE SEQUENCE</scope>
</reference>
<dbReference type="InterPro" id="IPR014710">
    <property type="entry name" value="RmlC-like_jellyroll"/>
</dbReference>
<feature type="domain" description="ChrR-like cupin" evidence="1">
    <location>
        <begin position="21"/>
        <end position="120"/>
    </location>
</feature>
<proteinExistence type="predicted"/>
<feature type="domain" description="ChrR-like cupin" evidence="1">
    <location>
        <begin position="203"/>
        <end position="302"/>
    </location>
</feature>
<dbReference type="SUPFAM" id="SSF51182">
    <property type="entry name" value="RmlC-like cupins"/>
    <property type="match status" value="2"/>
</dbReference>
<dbReference type="Gene3D" id="2.60.120.10">
    <property type="entry name" value="Jelly Rolls"/>
    <property type="match status" value="2"/>
</dbReference>
<gene>
    <name evidence="2" type="ORF">METZ01_LOCUS218600</name>
</gene>
<sequence>MSEAAKGFNPEYDPTGIEGGLDTNQLPWIAVPGADGVHMKTVRASMESGMFSLILKIEEGKHLPSSVFLGGVDLLILSGEVHYAQGAKTSVLTPGTWGYLPANSKASSITATKEVEILVNFFNSIAFLNEDNSISSILTAMDVNQLAQAQGVTMVPNSLADCSRERPEPFEGVEAPLAIARRDAKDLVEGNSIENSPAYPHPHFIDTRQVPWIINPDLPDIGLKILRVSEETGVTSLIVKHKGVATPHTHIGAADFLVLSGKIGYRAGPPEGYGPGMWFYEPAGARHESTQSLTDEPLIYTANVYGPLVFDSGRGTPVEAVLSWVEYTALAETGGAKLVPNSSPVDSALLAWAPLKAR</sequence>
<dbReference type="AlphaFoldDB" id="A0A382FRM1"/>
<evidence type="ECO:0000313" key="2">
    <source>
        <dbReference type="EMBL" id="SVB65746.1"/>
    </source>
</evidence>
<accession>A0A382FRM1</accession>
<organism evidence="2">
    <name type="scientific">marine metagenome</name>
    <dbReference type="NCBI Taxonomy" id="408172"/>
    <lineage>
        <taxon>unclassified sequences</taxon>
        <taxon>metagenomes</taxon>
        <taxon>ecological metagenomes</taxon>
    </lineage>
</organism>
<evidence type="ECO:0000259" key="1">
    <source>
        <dbReference type="Pfam" id="PF12973"/>
    </source>
</evidence>
<dbReference type="InterPro" id="IPR011051">
    <property type="entry name" value="RmlC_Cupin_sf"/>
</dbReference>
<dbReference type="InterPro" id="IPR025979">
    <property type="entry name" value="ChrR-like_cupin_dom"/>
</dbReference>
<protein>
    <recommendedName>
        <fullName evidence="1">ChrR-like cupin domain-containing protein</fullName>
    </recommendedName>
</protein>
<dbReference type="Pfam" id="PF12973">
    <property type="entry name" value="Cupin_7"/>
    <property type="match status" value="2"/>
</dbReference>